<dbReference type="EMBL" id="CP018889">
    <property type="protein sequence ID" value="AUI68258.1"/>
    <property type="molecule type" value="Genomic_DNA"/>
</dbReference>
<gene>
    <name evidence="1" type="ORF">BLE401_05780</name>
</gene>
<keyword evidence="2" id="KW-1185">Reference proteome</keyword>
<protein>
    <submittedName>
        <fullName evidence="1">EcsC family protein</fullName>
    </submittedName>
</protein>
<organism evidence="1 2">
    <name type="scientific">Beggiatoa leptomitoformis</name>
    <dbReference type="NCBI Taxonomy" id="288004"/>
    <lineage>
        <taxon>Bacteria</taxon>
        <taxon>Pseudomonadati</taxon>
        <taxon>Pseudomonadota</taxon>
        <taxon>Gammaproteobacteria</taxon>
        <taxon>Thiotrichales</taxon>
        <taxon>Thiotrichaceae</taxon>
        <taxon>Beggiatoa</taxon>
    </lineage>
</organism>
<dbReference type="OrthoDB" id="1238772at2"/>
<dbReference type="RefSeq" id="WP_101539139.1">
    <property type="nucleotide sequence ID" value="NZ_CP012373.2"/>
</dbReference>
<dbReference type="Proteomes" id="UP000234271">
    <property type="component" value="Chromosome"/>
</dbReference>
<accession>A0A2N9YCR0</accession>
<dbReference type="PANTHER" id="PTHR41260">
    <property type="entry name" value="PROTEIN ECSC"/>
    <property type="match status" value="1"/>
</dbReference>
<evidence type="ECO:0000313" key="1">
    <source>
        <dbReference type="EMBL" id="AUI68258.1"/>
    </source>
</evidence>
<reference evidence="2" key="1">
    <citation type="submission" date="2016-12" db="EMBL/GenBank/DDBJ databases">
        <title>Complete Genome Sequence of Beggiatoa leptomitiformis D-401.</title>
        <authorList>
            <person name="Fomenkov A."/>
            <person name="Vincze T."/>
            <person name="Grabovich M."/>
            <person name="Anton B.P."/>
            <person name="Dubinina G."/>
            <person name="Orlova M."/>
            <person name="Belousova E."/>
            <person name="Roberts R.J."/>
        </authorList>
    </citation>
    <scope>NUCLEOTIDE SEQUENCE [LARGE SCALE GENOMIC DNA]</scope>
    <source>
        <strain evidence="2">D-401</strain>
    </source>
</reference>
<dbReference type="Pfam" id="PF12787">
    <property type="entry name" value="EcsC"/>
    <property type="match status" value="1"/>
</dbReference>
<dbReference type="InterPro" id="IPR024787">
    <property type="entry name" value="EcsC"/>
</dbReference>
<dbReference type="AlphaFoldDB" id="A0A2N9YCR0"/>
<name>A0A2N9YCR0_9GAMM</name>
<evidence type="ECO:0000313" key="2">
    <source>
        <dbReference type="Proteomes" id="UP000234271"/>
    </source>
</evidence>
<dbReference type="PANTHER" id="PTHR41260:SF1">
    <property type="entry name" value="PROTEIN ECSC"/>
    <property type="match status" value="1"/>
</dbReference>
<proteinExistence type="predicted"/>
<sequence>MLTPTDHQDLKNAILILENPSFAIKLTNYVGMPIESIMKYLPNNYQVKLNDGITTALQTALSVATASLSDDTRESNHGWHQFLVGTSGAIGGAFGLWGVAVELPISTTLIMRSILATACSHGENIQNPQSQLACLEVFALGSPQTDVDDGSESGYLAIRIALAKAITEASEYLVVKGGAEASAPVIIRLITQIAARFGIVVSEKAAVQAVPVIGAATGAIINTVFINHFQNMAEGHFTVRRLERRYGTNFIQSQYKALRATLL</sequence>